<sequence length="241" mass="26498">MNVQASILAAGMGTRLGRPLPKSQTVLRDGRTIMQQQVDNLRGVLGEDVPITVVVGFKATVIMEARPDVLFAYNELFDSTNTSKSLLRALETSHPGGVLWLNGDVVFDPRILRHAQPWLARDETFVCVNTASVAEEEVKYTVDAEGFVLELSKTVVGGLGEAVGINYISSRDKRVLVECLRACADQDYFERGLELAVARGVRIAPVDISAFDVVEVDFEEDLRRADAIDAEHLRLDVRAQA</sequence>
<organism evidence="2 3">
    <name type="scientific">Kineococcus radiotolerans</name>
    <dbReference type="NCBI Taxonomy" id="131568"/>
    <lineage>
        <taxon>Bacteria</taxon>
        <taxon>Bacillati</taxon>
        <taxon>Actinomycetota</taxon>
        <taxon>Actinomycetes</taxon>
        <taxon>Kineosporiales</taxon>
        <taxon>Kineosporiaceae</taxon>
        <taxon>Kineococcus</taxon>
    </lineage>
</organism>
<dbReference type="GO" id="GO:0016779">
    <property type="term" value="F:nucleotidyltransferase activity"/>
    <property type="evidence" value="ECO:0007669"/>
    <property type="project" value="UniProtKB-ARBA"/>
</dbReference>
<dbReference type="InterPro" id="IPR025877">
    <property type="entry name" value="MobA-like_NTP_Trfase"/>
</dbReference>
<proteinExistence type="predicted"/>
<dbReference type="RefSeq" id="WP_183392155.1">
    <property type="nucleotide sequence ID" value="NZ_JACHVY010000003.1"/>
</dbReference>
<comment type="caution">
    <text evidence="2">The sequence shown here is derived from an EMBL/GenBank/DDBJ whole genome shotgun (WGS) entry which is preliminary data.</text>
</comment>
<dbReference type="Gene3D" id="3.90.550.10">
    <property type="entry name" value="Spore Coat Polysaccharide Biosynthesis Protein SpsA, Chain A"/>
    <property type="match status" value="1"/>
</dbReference>
<gene>
    <name evidence="2" type="ORF">FHR75_003156</name>
</gene>
<keyword evidence="2" id="KW-0808">Transferase</keyword>
<evidence type="ECO:0000259" key="1">
    <source>
        <dbReference type="Pfam" id="PF12804"/>
    </source>
</evidence>
<protein>
    <submittedName>
        <fullName evidence="2">CDP-glycerol glycerophosphotransferase</fullName>
        <ecNumber evidence="2">2.7.8.12</ecNumber>
    </submittedName>
</protein>
<name>A0A7W4XYK3_KINRA</name>
<accession>A0A7W4XYK3</accession>
<dbReference type="EC" id="2.7.8.12" evidence="2"/>
<dbReference type="EMBL" id="JACHVY010000003">
    <property type="protein sequence ID" value="MBB2902325.1"/>
    <property type="molecule type" value="Genomic_DNA"/>
</dbReference>
<feature type="domain" description="MobA-like NTP transferase" evidence="1">
    <location>
        <begin position="6"/>
        <end position="132"/>
    </location>
</feature>
<dbReference type="InterPro" id="IPR029044">
    <property type="entry name" value="Nucleotide-diphossugar_trans"/>
</dbReference>
<dbReference type="Proteomes" id="UP000533269">
    <property type="component" value="Unassembled WGS sequence"/>
</dbReference>
<reference evidence="2 3" key="2">
    <citation type="submission" date="2020-08" db="EMBL/GenBank/DDBJ databases">
        <authorList>
            <person name="Partida-Martinez L."/>
            <person name="Huntemann M."/>
            <person name="Clum A."/>
            <person name="Wang J."/>
            <person name="Palaniappan K."/>
            <person name="Ritter S."/>
            <person name="Chen I.-M."/>
            <person name="Stamatis D."/>
            <person name="Reddy T."/>
            <person name="O'Malley R."/>
            <person name="Daum C."/>
            <person name="Shapiro N."/>
            <person name="Ivanova N."/>
            <person name="Kyrpides N."/>
            <person name="Woyke T."/>
        </authorList>
    </citation>
    <scope>NUCLEOTIDE SEQUENCE [LARGE SCALE GENOMIC DNA]</scope>
    <source>
        <strain evidence="2 3">AS2.23</strain>
    </source>
</reference>
<evidence type="ECO:0000313" key="3">
    <source>
        <dbReference type="Proteomes" id="UP000533269"/>
    </source>
</evidence>
<dbReference type="SUPFAM" id="SSF53448">
    <property type="entry name" value="Nucleotide-diphospho-sugar transferases"/>
    <property type="match status" value="1"/>
</dbReference>
<evidence type="ECO:0000313" key="2">
    <source>
        <dbReference type="EMBL" id="MBB2902325.1"/>
    </source>
</evidence>
<dbReference type="Pfam" id="PF12804">
    <property type="entry name" value="NTP_transf_3"/>
    <property type="match status" value="1"/>
</dbReference>
<reference evidence="2 3" key="1">
    <citation type="submission" date="2020-08" db="EMBL/GenBank/DDBJ databases">
        <title>The Agave Microbiome: Exploring the role of microbial communities in plant adaptations to desert environments.</title>
        <authorList>
            <person name="Partida-Martinez L.P."/>
        </authorList>
    </citation>
    <scope>NUCLEOTIDE SEQUENCE [LARGE SCALE GENOMIC DNA]</scope>
    <source>
        <strain evidence="2 3">AS2.23</strain>
    </source>
</reference>
<dbReference type="AlphaFoldDB" id="A0A7W4XYK3"/>
<dbReference type="GO" id="GO:0047355">
    <property type="term" value="F:CDP-glycerol glycerophosphotransferase activity"/>
    <property type="evidence" value="ECO:0007669"/>
    <property type="project" value="UniProtKB-EC"/>
</dbReference>